<dbReference type="Gene3D" id="1.20.120.790">
    <property type="entry name" value="Heat shock protein 90, C-terminal domain"/>
    <property type="match status" value="1"/>
</dbReference>
<keyword evidence="2" id="KW-0963">Cytoplasm</keyword>
<feature type="binding site" evidence="10">
    <location>
        <position position="170"/>
    </location>
    <ligand>
        <name>ATP</name>
        <dbReference type="ChEBI" id="CHEBI:30616"/>
    </ligand>
</feature>
<dbReference type="AlphaFoldDB" id="A0A828YYH6"/>
<evidence type="ECO:0000256" key="1">
    <source>
        <dbReference type="ARBA" id="ARBA00008239"/>
    </source>
</evidence>
<comment type="similarity">
    <text evidence="1">Belongs to the heat shock protein 90 family.</text>
</comment>
<keyword evidence="5" id="KW-0143">Chaperone</keyword>
<dbReference type="InterPro" id="IPR037196">
    <property type="entry name" value="HSP90_C"/>
</dbReference>
<dbReference type="InterPro" id="IPR036890">
    <property type="entry name" value="HATPase_C_sf"/>
</dbReference>
<dbReference type="PRINTS" id="PR00775">
    <property type="entry name" value="HEATSHOCK90"/>
</dbReference>
<evidence type="ECO:0000313" key="11">
    <source>
        <dbReference type="EMBL" id="EKR62530.1"/>
    </source>
</evidence>
<evidence type="ECO:0000256" key="10">
    <source>
        <dbReference type="PIRSR" id="PIRSR002583-1"/>
    </source>
</evidence>
<dbReference type="FunFam" id="3.30.565.10:FF:000076">
    <property type="entry name" value="Molecular chaperone HtpG"/>
    <property type="match status" value="1"/>
</dbReference>
<dbReference type="SUPFAM" id="SSF55874">
    <property type="entry name" value="ATPase domain of HSP90 chaperone/DNA topoisomerase II/histidine kinase"/>
    <property type="match status" value="1"/>
</dbReference>
<sequence length="607" mass="69396">MSEEIKGKISVETENIFPIIKKWLYSEKDIFIRELVSNSNDAITKLKKIAFSEEFEGGTDYRIDLEFDQEKRILTIEDNGIGMSSEEVQKYINQIAFSSAEEFVKKFQGDGAKPEIIGHFGLGFYSCFMVSTKVIIETKSYKKGSTGVIWESESGTEFSLRSSDKTARGTKITLYLDGDSGEYLDQWKLKELIRKYCDFLPVPIYVKNEQANKQTPLWSEAPSSVTKEKYEEFYNYLFPFSGEPLFHVHLNVDYPFRLQGILYFPKLKHELDVNQSGIKLYCNHVFVSDDANDLVPKFLTVLKGTIDIPDLPLNVSRSYLQNDPLVKKISAHIVKKIADRLNEEFKKSEEEFRKNWDEISIFVKYGMLTDDKFYDAAKDLVFFKTSSGEIVRLEDYWNKNKDRNNGKVFYASETSSVYMDLLKSQGLEAILVDSRIDSHFIQFLESKNPDMKFQRADSELAAGVVDQEHSSSIVDSDNKTEADRIKEFFEKILKRDGLEIKVEPLKAEGVPAVVLLPEHLRRLSEMGAMGGQNPLDLLKNHTLVINTRSALVKNILGLSKGIRSTKADKLARTVYDMALLSSKIFGEAEFSEYLKRTTETLEELSAS</sequence>
<protein>
    <recommendedName>
        <fullName evidence="7">Chaperone protein HtpG</fullName>
    </recommendedName>
    <alternativeName>
        <fullName evidence="6">Chaperone protein htpG</fullName>
    </alternativeName>
    <alternativeName>
        <fullName evidence="8 9">Heat shock protein HtpG</fullName>
    </alternativeName>
</protein>
<feature type="binding site" evidence="10">
    <location>
        <position position="317"/>
    </location>
    <ligand>
        <name>ATP</name>
        <dbReference type="ChEBI" id="CHEBI:30616"/>
    </ligand>
</feature>
<evidence type="ECO:0000256" key="7">
    <source>
        <dbReference type="ARBA" id="ARBA00070675"/>
    </source>
</evidence>
<dbReference type="RefSeq" id="WP_004500627.1">
    <property type="nucleotide sequence ID" value="NZ_AFLV02000079.1"/>
</dbReference>
<dbReference type="Gene3D" id="3.30.565.10">
    <property type="entry name" value="Histidine kinase-like ATPase, C-terminal domain"/>
    <property type="match status" value="1"/>
</dbReference>
<dbReference type="InterPro" id="IPR020568">
    <property type="entry name" value="Ribosomal_Su5_D2-typ_SF"/>
</dbReference>
<name>A0A828YYH6_9LEPT</name>
<accession>A0A828YYH6</accession>
<keyword evidence="4 10" id="KW-0067">ATP-binding</keyword>
<dbReference type="Proteomes" id="UP000001338">
    <property type="component" value="Unassembled WGS sequence"/>
</dbReference>
<dbReference type="Pfam" id="PF13589">
    <property type="entry name" value="HATPase_c_3"/>
    <property type="match status" value="1"/>
</dbReference>
<evidence type="ECO:0000256" key="8">
    <source>
        <dbReference type="ARBA" id="ARBA00079544"/>
    </source>
</evidence>
<dbReference type="GO" id="GO:0016887">
    <property type="term" value="F:ATP hydrolysis activity"/>
    <property type="evidence" value="ECO:0007669"/>
    <property type="project" value="InterPro"/>
</dbReference>
<dbReference type="NCBIfam" id="NF003555">
    <property type="entry name" value="PRK05218.1"/>
    <property type="match status" value="1"/>
</dbReference>
<dbReference type="PANTHER" id="PTHR11528">
    <property type="entry name" value="HEAT SHOCK PROTEIN 90 FAMILY MEMBER"/>
    <property type="match status" value="1"/>
</dbReference>
<dbReference type="InterPro" id="IPR001404">
    <property type="entry name" value="Hsp90_fam"/>
</dbReference>
<dbReference type="InterPro" id="IPR020575">
    <property type="entry name" value="Hsp90_N"/>
</dbReference>
<dbReference type="GO" id="GO:0140662">
    <property type="term" value="F:ATP-dependent protein folding chaperone"/>
    <property type="evidence" value="ECO:0007669"/>
    <property type="project" value="InterPro"/>
</dbReference>
<proteinExistence type="inferred from homology"/>
<dbReference type="Gene3D" id="3.40.50.11260">
    <property type="match status" value="1"/>
</dbReference>
<keyword evidence="3 10" id="KW-0547">Nucleotide-binding</keyword>
<dbReference type="EMBL" id="AFLV02000079">
    <property type="protein sequence ID" value="EKR62530.1"/>
    <property type="molecule type" value="Genomic_DNA"/>
</dbReference>
<feature type="binding site" evidence="10">
    <location>
        <position position="38"/>
    </location>
    <ligand>
        <name>ATP</name>
        <dbReference type="ChEBI" id="CHEBI:30616"/>
    </ligand>
</feature>
<evidence type="ECO:0000256" key="6">
    <source>
        <dbReference type="ARBA" id="ARBA00067988"/>
    </source>
</evidence>
<dbReference type="GO" id="GO:0005524">
    <property type="term" value="F:ATP binding"/>
    <property type="evidence" value="ECO:0007669"/>
    <property type="project" value="UniProtKB-KW"/>
</dbReference>
<evidence type="ECO:0000313" key="12">
    <source>
        <dbReference type="Proteomes" id="UP000001338"/>
    </source>
</evidence>
<dbReference type="FunFam" id="3.30.230.80:FF:000008">
    <property type="entry name" value="Molecular chaperone HtpG"/>
    <property type="match status" value="1"/>
</dbReference>
<dbReference type="CDD" id="cd16927">
    <property type="entry name" value="HATPase_Hsp90-like"/>
    <property type="match status" value="1"/>
</dbReference>
<evidence type="ECO:0000256" key="5">
    <source>
        <dbReference type="ARBA" id="ARBA00023186"/>
    </source>
</evidence>
<comment type="caution">
    <text evidence="11">The sequence shown here is derived from an EMBL/GenBank/DDBJ whole genome shotgun (WGS) entry which is preliminary data.</text>
</comment>
<reference evidence="11 12" key="1">
    <citation type="submission" date="2012-10" db="EMBL/GenBank/DDBJ databases">
        <authorList>
            <person name="Harkins D.M."/>
            <person name="Durkin A.S."/>
            <person name="Brinkac L.M."/>
            <person name="Haft D.H."/>
            <person name="Selengut J.D."/>
            <person name="Sanka R."/>
            <person name="DePew J."/>
            <person name="Purushe J."/>
            <person name="Whelen A.C."/>
            <person name="Vinetz J.M."/>
            <person name="Sutton G.G."/>
            <person name="Nierman W.C."/>
            <person name="Fouts D.E."/>
        </authorList>
    </citation>
    <scope>NUCLEOTIDE SEQUENCE [LARGE SCALE GENOMIC DNA]</scope>
    <source>
        <strain evidence="11 12">2006001853</strain>
    </source>
</reference>
<evidence type="ECO:0000256" key="9">
    <source>
        <dbReference type="ARBA" id="ARBA00080411"/>
    </source>
</evidence>
<feature type="binding site" evidence="10">
    <location>
        <position position="78"/>
    </location>
    <ligand>
        <name>ATP</name>
        <dbReference type="ChEBI" id="CHEBI:30616"/>
    </ligand>
</feature>
<organism evidence="11 12">
    <name type="scientific">Leptospira weilii str. 2006001853</name>
    <dbReference type="NCBI Taxonomy" id="1001589"/>
    <lineage>
        <taxon>Bacteria</taxon>
        <taxon>Pseudomonadati</taxon>
        <taxon>Spirochaetota</taxon>
        <taxon>Spirochaetia</taxon>
        <taxon>Leptospirales</taxon>
        <taxon>Leptospiraceae</taxon>
        <taxon>Leptospira</taxon>
    </lineage>
</organism>
<dbReference type="Gene3D" id="3.30.230.80">
    <property type="match status" value="1"/>
</dbReference>
<gene>
    <name evidence="11" type="ORF">LEP1GSC036_2062</name>
</gene>
<feature type="binding site" evidence="10">
    <location>
        <position position="34"/>
    </location>
    <ligand>
        <name>ATP</name>
        <dbReference type="ChEBI" id="CHEBI:30616"/>
    </ligand>
</feature>
<evidence type="ECO:0000256" key="4">
    <source>
        <dbReference type="ARBA" id="ARBA00022840"/>
    </source>
</evidence>
<dbReference type="GeneID" id="61114213"/>
<dbReference type="SUPFAM" id="SSF54211">
    <property type="entry name" value="Ribosomal protein S5 domain 2-like"/>
    <property type="match status" value="1"/>
</dbReference>
<evidence type="ECO:0000256" key="3">
    <source>
        <dbReference type="ARBA" id="ARBA00022741"/>
    </source>
</evidence>
<dbReference type="Pfam" id="PF00183">
    <property type="entry name" value="HSP90"/>
    <property type="match status" value="1"/>
</dbReference>
<dbReference type="GO" id="GO:0051082">
    <property type="term" value="F:unfolded protein binding"/>
    <property type="evidence" value="ECO:0007669"/>
    <property type="project" value="InterPro"/>
</dbReference>
<feature type="binding site" evidence="10">
    <location>
        <position position="83"/>
    </location>
    <ligand>
        <name>ATP</name>
        <dbReference type="ChEBI" id="CHEBI:30616"/>
    </ligand>
</feature>
<evidence type="ECO:0000256" key="2">
    <source>
        <dbReference type="ARBA" id="ARBA00022490"/>
    </source>
</evidence>
<dbReference type="PIRSF" id="PIRSF002583">
    <property type="entry name" value="Hsp90"/>
    <property type="match status" value="1"/>
</dbReference>